<reference evidence="2 3" key="1">
    <citation type="journal article" date="2019" name="Int. J. Syst. Evol. Microbiol.">
        <title>The Global Catalogue of Microorganisms (GCM) 10K type strain sequencing project: providing services to taxonomists for standard genome sequencing and annotation.</title>
        <authorList>
            <consortium name="The Broad Institute Genomics Platform"/>
            <consortium name="The Broad Institute Genome Sequencing Center for Infectious Disease"/>
            <person name="Wu L."/>
            <person name="Ma J."/>
        </authorList>
    </citation>
    <scope>NUCLEOTIDE SEQUENCE [LARGE SCALE GENOMIC DNA]</scope>
    <source>
        <strain evidence="2 3">JCM 13002</strain>
    </source>
</reference>
<keyword evidence="2" id="KW-0560">Oxidoreductase</keyword>
<accession>A0ABN1THG8</accession>
<keyword evidence="3" id="KW-1185">Reference proteome</keyword>
<comment type="caution">
    <text evidence="2">The sequence shown here is derived from an EMBL/GenBank/DDBJ whole genome shotgun (WGS) entry which is preliminary data.</text>
</comment>
<dbReference type="PANTHER" id="PTHR33336:SF3">
    <property type="entry name" value="ABM DOMAIN-CONTAINING PROTEIN"/>
    <property type="match status" value="1"/>
</dbReference>
<dbReference type="InterPro" id="IPR007138">
    <property type="entry name" value="ABM_dom"/>
</dbReference>
<keyword evidence="2" id="KW-0503">Monooxygenase</keyword>
<dbReference type="Pfam" id="PF03992">
    <property type="entry name" value="ABM"/>
    <property type="match status" value="1"/>
</dbReference>
<protein>
    <submittedName>
        <fullName evidence="2">Quinol monooxygenase</fullName>
    </submittedName>
</protein>
<dbReference type="PANTHER" id="PTHR33336">
    <property type="entry name" value="QUINOL MONOOXYGENASE YGIN-RELATED"/>
    <property type="match status" value="1"/>
</dbReference>
<evidence type="ECO:0000313" key="2">
    <source>
        <dbReference type="EMBL" id="GAA1084847.1"/>
    </source>
</evidence>
<dbReference type="Gene3D" id="3.30.70.100">
    <property type="match status" value="1"/>
</dbReference>
<dbReference type="EMBL" id="BAAALD010000025">
    <property type="protein sequence ID" value="GAA1084847.1"/>
    <property type="molecule type" value="Genomic_DNA"/>
</dbReference>
<proteinExistence type="predicted"/>
<dbReference type="Proteomes" id="UP001499987">
    <property type="component" value="Unassembled WGS sequence"/>
</dbReference>
<dbReference type="GO" id="GO:0004497">
    <property type="term" value="F:monooxygenase activity"/>
    <property type="evidence" value="ECO:0007669"/>
    <property type="project" value="UniProtKB-KW"/>
</dbReference>
<evidence type="ECO:0000313" key="3">
    <source>
        <dbReference type="Proteomes" id="UP001499987"/>
    </source>
</evidence>
<dbReference type="PROSITE" id="PS51725">
    <property type="entry name" value="ABM"/>
    <property type="match status" value="1"/>
</dbReference>
<evidence type="ECO:0000259" key="1">
    <source>
        <dbReference type="PROSITE" id="PS51725"/>
    </source>
</evidence>
<gene>
    <name evidence="2" type="ORF">GCM10009663_30710</name>
</gene>
<dbReference type="RefSeq" id="WP_344624160.1">
    <property type="nucleotide sequence ID" value="NZ_BAAALD010000025.1"/>
</dbReference>
<dbReference type="InterPro" id="IPR011008">
    <property type="entry name" value="Dimeric_a/b-barrel"/>
</dbReference>
<dbReference type="SUPFAM" id="SSF54909">
    <property type="entry name" value="Dimeric alpha+beta barrel"/>
    <property type="match status" value="1"/>
</dbReference>
<name>A0ABN1THG8_9ACTN</name>
<organism evidence="2 3">
    <name type="scientific">Kitasatospora arboriphila</name>
    <dbReference type="NCBI Taxonomy" id="258052"/>
    <lineage>
        <taxon>Bacteria</taxon>
        <taxon>Bacillati</taxon>
        <taxon>Actinomycetota</taxon>
        <taxon>Actinomycetes</taxon>
        <taxon>Kitasatosporales</taxon>
        <taxon>Streptomycetaceae</taxon>
        <taxon>Kitasatospora</taxon>
    </lineage>
</organism>
<sequence>MILINVKFTARREYADSWMARVDAFTRATREEPGNIFFEWSRSVDDPQVYVLLEAFADAEAGAAHVNSDHFKAAMAELPQAIAAKPQIIYVEAPVDGWGEMAELTPAE</sequence>
<feature type="domain" description="ABM" evidence="1">
    <location>
        <begin position="2"/>
        <end position="91"/>
    </location>
</feature>
<dbReference type="InterPro" id="IPR050744">
    <property type="entry name" value="AI-2_Isomerase_LsrG"/>
</dbReference>